<reference evidence="12" key="1">
    <citation type="submission" date="2021-12" db="EMBL/GenBank/DDBJ databases">
        <authorList>
            <person name="Veyrier F.J."/>
        </authorList>
    </citation>
    <scope>NUCLEOTIDE SEQUENCE</scope>
    <source>
        <strain evidence="12">SAG 1488-6</strain>
    </source>
</reference>
<keyword evidence="5 10" id="KW-0949">S-adenosyl-L-methionine</keyword>
<proteinExistence type="inferred from homology"/>
<dbReference type="SUPFAM" id="SSF102114">
    <property type="entry name" value="Radical SAM enzymes"/>
    <property type="match status" value="1"/>
</dbReference>
<evidence type="ECO:0000256" key="8">
    <source>
        <dbReference type="ARBA" id="ARBA00023014"/>
    </source>
</evidence>
<comment type="subcellular location">
    <subcellularLocation>
        <location evidence="10">Cytoplasm</location>
    </subcellularLocation>
</comment>
<evidence type="ECO:0000313" key="12">
    <source>
        <dbReference type="EMBL" id="UOO93720.1"/>
    </source>
</evidence>
<comment type="cofactor">
    <cofactor evidence="1">
        <name>[4Fe-4S] cluster</name>
        <dbReference type="ChEBI" id="CHEBI:49883"/>
    </cofactor>
</comment>
<dbReference type="PANTHER" id="PTHR13932">
    <property type="entry name" value="COPROPORPHYRINIGEN III OXIDASE"/>
    <property type="match status" value="1"/>
</dbReference>
<evidence type="ECO:0000256" key="2">
    <source>
        <dbReference type="ARBA" id="ARBA00006100"/>
    </source>
</evidence>
<reference evidence="12" key="2">
    <citation type="journal article" date="2022" name="Res Sq">
        <title>Evolution of multicellular longitudinally dividing oral cavity symbionts (Neisseriaceae).</title>
        <authorList>
            <person name="Nyongesa S."/>
            <person name="Weber P."/>
            <person name="Bernet E."/>
            <person name="Pullido F."/>
            <person name="Nieckarz M."/>
            <person name="Delaby M."/>
            <person name="Nieves C."/>
            <person name="Viehboeck T."/>
            <person name="Krause N."/>
            <person name="Rivera-Millot A."/>
            <person name="Nakamura A."/>
            <person name="Vischer N."/>
            <person name="VanNieuwenhze M."/>
            <person name="Brun Y."/>
            <person name="Cava F."/>
            <person name="Bulgheresi S."/>
            <person name="Veyrier F."/>
        </authorList>
    </citation>
    <scope>NUCLEOTIDE SEQUENCE</scope>
    <source>
        <strain evidence="12">SAG 1488-6</strain>
    </source>
</reference>
<keyword evidence="13" id="KW-1185">Reference proteome</keyword>
<evidence type="ECO:0000259" key="11">
    <source>
        <dbReference type="PROSITE" id="PS51918"/>
    </source>
</evidence>
<dbReference type="InterPro" id="IPR034505">
    <property type="entry name" value="Coproporphyrinogen-III_oxidase"/>
</dbReference>
<dbReference type="InterPro" id="IPR058240">
    <property type="entry name" value="rSAM_sf"/>
</dbReference>
<keyword evidence="6 10" id="KW-0479">Metal-binding</keyword>
<dbReference type="InterPro" id="IPR010723">
    <property type="entry name" value="HemN_C"/>
</dbReference>
<organism evidence="12 13">
    <name type="scientific">Vitreoscilla stercoraria</name>
    <dbReference type="NCBI Taxonomy" id="61"/>
    <lineage>
        <taxon>Bacteria</taxon>
        <taxon>Pseudomonadati</taxon>
        <taxon>Pseudomonadota</taxon>
        <taxon>Betaproteobacteria</taxon>
        <taxon>Neisseriales</taxon>
        <taxon>Neisseriaceae</taxon>
        <taxon>Vitreoscilla</taxon>
    </lineage>
</organism>
<evidence type="ECO:0000256" key="10">
    <source>
        <dbReference type="RuleBase" id="RU364116"/>
    </source>
</evidence>
<comment type="similarity">
    <text evidence="2">Belongs to the anaerobic coproporphyrinogen-III oxidase family. HemW subfamily.</text>
</comment>
<dbReference type="PANTHER" id="PTHR13932:SF5">
    <property type="entry name" value="RADICAL S-ADENOSYL METHIONINE DOMAIN-CONTAINING PROTEIN 1, MITOCHONDRIAL"/>
    <property type="match status" value="1"/>
</dbReference>
<dbReference type="InterPro" id="IPR004559">
    <property type="entry name" value="HemW-like"/>
</dbReference>
<dbReference type="EMBL" id="CP091512">
    <property type="protein sequence ID" value="UOO93720.1"/>
    <property type="molecule type" value="Genomic_DNA"/>
</dbReference>
<keyword evidence="7 10" id="KW-0408">Iron</keyword>
<dbReference type="InterPro" id="IPR013785">
    <property type="entry name" value="Aldolase_TIM"/>
</dbReference>
<dbReference type="Gene3D" id="3.20.20.70">
    <property type="entry name" value="Aldolase class I"/>
    <property type="match status" value="1"/>
</dbReference>
<sequence>MIEFHPLGSGLKALPPLSLYIHTPWCVQKCPYCDFNSHQFSGAALPEDAYVDALLQDLEQELPYVWGRSVETIFIGGGTPSVFQAASIDRLLAGVRARIKVLPTAEITMEANPGTFEQERFAGFADAGINRLSLGVQSFHPEHLKILGRIHDDKQAKTAIEAALKLFERINIDLMYALPNQSIAQALNDVNTAMALGAPHISAYQLTLEPNTAFGHTPPANMPDDDHLIDIEEAVHGALFEHGFTRYETSAFQRDGKMARHNVNYWQFGDYIGIGAGAHGKISYHDRIERTVRVRHPKDYFNGIKDGSATKRDAIDKAALPFEFMMNALRLQQGVPSHLYTERTGLNFGTIAHALKQATEQGLLEANPTRLQATPLGQRFLNDLLQLFL</sequence>
<keyword evidence="10" id="KW-0963">Cytoplasm</keyword>
<feature type="domain" description="Radical SAM core" evidence="11">
    <location>
        <begin position="11"/>
        <end position="248"/>
    </location>
</feature>
<dbReference type="SFLD" id="SFLDF00562">
    <property type="entry name" value="HemN-like__clustered_with_heat"/>
    <property type="match status" value="1"/>
</dbReference>
<evidence type="ECO:0000256" key="9">
    <source>
        <dbReference type="ARBA" id="ARBA00023186"/>
    </source>
</evidence>
<dbReference type="CDD" id="cd01335">
    <property type="entry name" value="Radical_SAM"/>
    <property type="match status" value="1"/>
</dbReference>
<dbReference type="RefSeq" id="WP_019958397.1">
    <property type="nucleotide sequence ID" value="NZ_CP091512.1"/>
</dbReference>
<evidence type="ECO:0000256" key="3">
    <source>
        <dbReference type="ARBA" id="ARBA00017228"/>
    </source>
</evidence>
<dbReference type="NCBIfam" id="TIGR00539">
    <property type="entry name" value="hemN_rel"/>
    <property type="match status" value="1"/>
</dbReference>
<dbReference type="Proteomes" id="UP000832034">
    <property type="component" value="Chromosome"/>
</dbReference>
<dbReference type="SFLD" id="SFLDS00029">
    <property type="entry name" value="Radical_SAM"/>
    <property type="match status" value="1"/>
</dbReference>
<dbReference type="Pfam" id="PF04055">
    <property type="entry name" value="Radical_SAM"/>
    <property type="match status" value="1"/>
</dbReference>
<accession>A0ABY4EFP4</accession>
<dbReference type="InterPro" id="IPR006638">
    <property type="entry name" value="Elp3/MiaA/NifB-like_rSAM"/>
</dbReference>
<dbReference type="SFLD" id="SFLDF00288">
    <property type="entry name" value="HemN-like__clustered_with_nucl"/>
    <property type="match status" value="1"/>
</dbReference>
<dbReference type="PROSITE" id="PS51918">
    <property type="entry name" value="RADICAL_SAM"/>
    <property type="match status" value="1"/>
</dbReference>
<evidence type="ECO:0000256" key="5">
    <source>
        <dbReference type="ARBA" id="ARBA00022691"/>
    </source>
</evidence>
<evidence type="ECO:0000256" key="7">
    <source>
        <dbReference type="ARBA" id="ARBA00023004"/>
    </source>
</evidence>
<evidence type="ECO:0000256" key="1">
    <source>
        <dbReference type="ARBA" id="ARBA00001966"/>
    </source>
</evidence>
<keyword evidence="9 10" id="KW-0143">Chaperone</keyword>
<dbReference type="InterPro" id="IPR007197">
    <property type="entry name" value="rSAM"/>
</dbReference>
<evidence type="ECO:0000256" key="4">
    <source>
        <dbReference type="ARBA" id="ARBA00022617"/>
    </source>
</evidence>
<name>A0ABY4EFP4_VITST</name>
<protein>
    <recommendedName>
        <fullName evidence="3 10">Heme chaperone HemW</fullName>
    </recommendedName>
</protein>
<evidence type="ECO:0000256" key="6">
    <source>
        <dbReference type="ARBA" id="ARBA00022723"/>
    </source>
</evidence>
<evidence type="ECO:0000313" key="13">
    <source>
        <dbReference type="Proteomes" id="UP000832034"/>
    </source>
</evidence>
<gene>
    <name evidence="12" type="primary">hemW</name>
    <name evidence="12" type="ORF">LVJ81_08245</name>
</gene>
<dbReference type="Pfam" id="PF06969">
    <property type="entry name" value="HemN_C"/>
    <property type="match status" value="1"/>
</dbReference>
<comment type="function">
    <text evidence="10">Probably acts as a heme chaperone, transferring heme to an unknown acceptor. Binds one molecule of heme per monomer, possibly covalently. Binds 1 [4Fe-4S] cluster. The cluster is coordinated with 3 cysteines and an exchangeable S-adenosyl-L-methionine.</text>
</comment>
<keyword evidence="4 10" id="KW-0349">Heme</keyword>
<keyword evidence="10" id="KW-0004">4Fe-4S</keyword>
<dbReference type="SMART" id="SM00729">
    <property type="entry name" value="Elp3"/>
    <property type="match status" value="1"/>
</dbReference>
<keyword evidence="8 10" id="KW-0411">Iron-sulfur</keyword>
<dbReference type="SFLD" id="SFLDG01065">
    <property type="entry name" value="anaerobic_coproporphyrinogen-I"/>
    <property type="match status" value="1"/>
</dbReference>